<evidence type="ECO:0000313" key="2">
    <source>
        <dbReference type="EMBL" id="PQJ96628.1"/>
    </source>
</evidence>
<reference evidence="2 3" key="1">
    <citation type="submission" date="2018-01" db="EMBL/GenBank/DDBJ databases">
        <title>The complete genome sequence of Chromatium okenii LaCa, a purple sulfur bacterium with a turbulent life.</title>
        <authorList>
            <person name="Luedin S.M."/>
            <person name="Liechti N."/>
            <person name="Storelli N."/>
            <person name="Danza F."/>
            <person name="Wittwer M."/>
            <person name="Pothier J.F."/>
            <person name="Tonolla M.A."/>
        </authorList>
    </citation>
    <scope>NUCLEOTIDE SEQUENCE [LARGE SCALE GENOMIC DNA]</scope>
    <source>
        <strain evidence="2 3">LaCa</strain>
    </source>
</reference>
<protein>
    <submittedName>
        <fullName evidence="2">Exlusion protein FxsA</fullName>
    </submittedName>
</protein>
<dbReference type="Pfam" id="PF04186">
    <property type="entry name" value="FxsA"/>
    <property type="match status" value="1"/>
</dbReference>
<dbReference type="NCBIfam" id="NF008528">
    <property type="entry name" value="PRK11463.1-2"/>
    <property type="match status" value="1"/>
</dbReference>
<keyword evidence="1" id="KW-0812">Transmembrane</keyword>
<keyword evidence="3" id="KW-1185">Reference proteome</keyword>
<dbReference type="PANTHER" id="PTHR35335">
    <property type="entry name" value="UPF0716 PROTEIN FXSA"/>
    <property type="match status" value="1"/>
</dbReference>
<organism evidence="2 3">
    <name type="scientific">Chromatium okenii</name>
    <dbReference type="NCBI Taxonomy" id="61644"/>
    <lineage>
        <taxon>Bacteria</taxon>
        <taxon>Pseudomonadati</taxon>
        <taxon>Pseudomonadota</taxon>
        <taxon>Gammaproteobacteria</taxon>
        <taxon>Chromatiales</taxon>
        <taxon>Chromatiaceae</taxon>
        <taxon>Chromatium</taxon>
    </lineage>
</organism>
<dbReference type="OrthoDB" id="9792788at2"/>
<accession>A0A2S7XT22</accession>
<dbReference type="InterPro" id="IPR007313">
    <property type="entry name" value="FxsA"/>
</dbReference>
<name>A0A2S7XT22_9GAMM</name>
<dbReference type="PANTHER" id="PTHR35335:SF1">
    <property type="entry name" value="UPF0716 PROTEIN FXSA"/>
    <property type="match status" value="1"/>
</dbReference>
<sequence length="140" mass="15458">MPLFLLLLIGLPLLELYLLIRASAVIGVFSTIGLAIVTALLGTVLMRHQGLSVLRRVQMALNRGELPAQELLDGALLLIAGCFLLLPGFITDGVGLLLLTPPLRYWFIKRMGSKLSMMRQPNAPQKPSAQIIEGEWRRDE</sequence>
<evidence type="ECO:0000313" key="3">
    <source>
        <dbReference type="Proteomes" id="UP000239936"/>
    </source>
</evidence>
<comment type="caution">
    <text evidence="2">The sequence shown here is derived from an EMBL/GenBank/DDBJ whole genome shotgun (WGS) entry which is preliminary data.</text>
</comment>
<evidence type="ECO:0000256" key="1">
    <source>
        <dbReference type="SAM" id="Phobius"/>
    </source>
</evidence>
<proteinExistence type="predicted"/>
<gene>
    <name evidence="2" type="ORF">CXB77_07480</name>
</gene>
<keyword evidence="1" id="KW-0472">Membrane</keyword>
<feature type="transmembrane region" description="Helical" evidence="1">
    <location>
        <begin position="32"/>
        <end position="54"/>
    </location>
</feature>
<dbReference type="EMBL" id="PPGH01000034">
    <property type="protein sequence ID" value="PQJ96628.1"/>
    <property type="molecule type" value="Genomic_DNA"/>
</dbReference>
<feature type="transmembrane region" description="Helical" evidence="1">
    <location>
        <begin position="75"/>
        <end position="99"/>
    </location>
</feature>
<keyword evidence="1" id="KW-1133">Transmembrane helix</keyword>
<dbReference type="AlphaFoldDB" id="A0A2S7XT22"/>
<dbReference type="GO" id="GO:0016020">
    <property type="term" value="C:membrane"/>
    <property type="evidence" value="ECO:0007669"/>
    <property type="project" value="InterPro"/>
</dbReference>
<dbReference type="Proteomes" id="UP000239936">
    <property type="component" value="Unassembled WGS sequence"/>
</dbReference>
<dbReference type="RefSeq" id="WP_105073387.1">
    <property type="nucleotide sequence ID" value="NZ_JAFLKP010000232.1"/>
</dbReference>